<dbReference type="SMART" id="SM00347">
    <property type="entry name" value="HTH_MARR"/>
    <property type="match status" value="1"/>
</dbReference>
<dbReference type="InterPro" id="IPR036388">
    <property type="entry name" value="WH-like_DNA-bd_sf"/>
</dbReference>
<dbReference type="InterPro" id="IPR000835">
    <property type="entry name" value="HTH_MarR-typ"/>
</dbReference>
<keyword evidence="3" id="KW-0804">Transcription</keyword>
<evidence type="ECO:0000313" key="7">
    <source>
        <dbReference type="Proteomes" id="UP000316331"/>
    </source>
</evidence>
<dbReference type="PROSITE" id="PS50995">
    <property type="entry name" value="HTH_MARR_2"/>
    <property type="match status" value="1"/>
</dbReference>
<dbReference type="EMBL" id="VFPG01000001">
    <property type="protein sequence ID" value="TQM32481.1"/>
    <property type="molecule type" value="Genomic_DNA"/>
</dbReference>
<evidence type="ECO:0000256" key="3">
    <source>
        <dbReference type="ARBA" id="ARBA00023163"/>
    </source>
</evidence>
<dbReference type="PRINTS" id="PR00598">
    <property type="entry name" value="HTHMARR"/>
</dbReference>
<evidence type="ECO:0000256" key="4">
    <source>
        <dbReference type="SAM" id="MobiDB-lite"/>
    </source>
</evidence>
<protein>
    <submittedName>
        <fullName evidence="6">DNA-binding MarR family transcriptional regulator</fullName>
    </submittedName>
</protein>
<dbReference type="Gene3D" id="1.10.10.10">
    <property type="entry name" value="Winged helix-like DNA-binding domain superfamily/Winged helix DNA-binding domain"/>
    <property type="match status" value="1"/>
</dbReference>
<dbReference type="SUPFAM" id="SSF46785">
    <property type="entry name" value="Winged helix' DNA-binding domain"/>
    <property type="match status" value="1"/>
</dbReference>
<feature type="compositionally biased region" description="Basic residues" evidence="4">
    <location>
        <begin position="151"/>
        <end position="161"/>
    </location>
</feature>
<dbReference type="Pfam" id="PF12802">
    <property type="entry name" value="MarR_2"/>
    <property type="match status" value="1"/>
</dbReference>
<dbReference type="GO" id="GO:0003677">
    <property type="term" value="F:DNA binding"/>
    <property type="evidence" value="ECO:0007669"/>
    <property type="project" value="UniProtKB-KW"/>
</dbReference>
<dbReference type="Proteomes" id="UP000316331">
    <property type="component" value="Unassembled WGS sequence"/>
</dbReference>
<dbReference type="RefSeq" id="WP_141810380.1">
    <property type="nucleotide sequence ID" value="NZ_VFPG01000001.1"/>
</dbReference>
<evidence type="ECO:0000313" key="6">
    <source>
        <dbReference type="EMBL" id="TQM32481.1"/>
    </source>
</evidence>
<feature type="domain" description="HTH marR-type" evidence="5">
    <location>
        <begin position="7"/>
        <end position="139"/>
    </location>
</feature>
<keyword evidence="7" id="KW-1185">Reference proteome</keyword>
<keyword evidence="1" id="KW-0805">Transcription regulation</keyword>
<dbReference type="PANTHER" id="PTHR33164">
    <property type="entry name" value="TRANSCRIPTIONAL REGULATOR, MARR FAMILY"/>
    <property type="match status" value="1"/>
</dbReference>
<name>A0A543FFC9_9NOCA</name>
<dbReference type="GO" id="GO:0006950">
    <property type="term" value="P:response to stress"/>
    <property type="evidence" value="ECO:0007669"/>
    <property type="project" value="TreeGrafter"/>
</dbReference>
<accession>A0A543FFC9</accession>
<dbReference type="InterPro" id="IPR036390">
    <property type="entry name" value="WH_DNA-bd_sf"/>
</dbReference>
<organism evidence="6 7">
    <name type="scientific">Nocardia bhagyanarayanae</name>
    <dbReference type="NCBI Taxonomy" id="1215925"/>
    <lineage>
        <taxon>Bacteria</taxon>
        <taxon>Bacillati</taxon>
        <taxon>Actinomycetota</taxon>
        <taxon>Actinomycetes</taxon>
        <taxon>Mycobacteriales</taxon>
        <taxon>Nocardiaceae</taxon>
        <taxon>Nocardia</taxon>
    </lineage>
</organism>
<comment type="caution">
    <text evidence="6">The sequence shown here is derived from an EMBL/GenBank/DDBJ whole genome shotgun (WGS) entry which is preliminary data.</text>
</comment>
<keyword evidence="2 6" id="KW-0238">DNA-binding</keyword>
<gene>
    <name evidence="6" type="ORF">FB390_4163</name>
</gene>
<feature type="region of interest" description="Disordered" evidence="4">
    <location>
        <begin position="141"/>
        <end position="161"/>
    </location>
</feature>
<dbReference type="PANTHER" id="PTHR33164:SF43">
    <property type="entry name" value="HTH-TYPE TRANSCRIPTIONAL REPRESSOR YETL"/>
    <property type="match status" value="1"/>
</dbReference>
<evidence type="ECO:0000256" key="2">
    <source>
        <dbReference type="ARBA" id="ARBA00023125"/>
    </source>
</evidence>
<reference evidence="6 7" key="1">
    <citation type="submission" date="2019-06" db="EMBL/GenBank/DDBJ databases">
        <title>Sequencing the genomes of 1000 actinobacteria strains.</title>
        <authorList>
            <person name="Klenk H.-P."/>
        </authorList>
    </citation>
    <scope>NUCLEOTIDE SEQUENCE [LARGE SCALE GENOMIC DNA]</scope>
    <source>
        <strain evidence="6 7">DSM 103495</strain>
    </source>
</reference>
<dbReference type="InterPro" id="IPR023187">
    <property type="entry name" value="Tscrpt_reg_MarR-type_CS"/>
</dbReference>
<dbReference type="AlphaFoldDB" id="A0A543FFC9"/>
<evidence type="ECO:0000256" key="1">
    <source>
        <dbReference type="ARBA" id="ARBA00023015"/>
    </source>
</evidence>
<proteinExistence type="predicted"/>
<dbReference type="PROSITE" id="PS01117">
    <property type="entry name" value="HTH_MARR_1"/>
    <property type="match status" value="1"/>
</dbReference>
<sequence length="161" mass="17744">MPNQPLDDRGVFLLSQIGHHIAYLFTARLAPLGLEPAHFGILSHLAAVDGRSQQELADLLKVHRNAMVGLVDELEERGLVRRAKHPTDRRAHAVHLTARARWALAAAEAEAEAIENEILAPLDDAERAHLVQQLRRLSAHAGLPPGIHPGLQRRRRATPSV</sequence>
<dbReference type="OrthoDB" id="4463574at2"/>
<dbReference type="GO" id="GO:0003700">
    <property type="term" value="F:DNA-binding transcription factor activity"/>
    <property type="evidence" value="ECO:0007669"/>
    <property type="project" value="InterPro"/>
</dbReference>
<evidence type="ECO:0000259" key="5">
    <source>
        <dbReference type="PROSITE" id="PS50995"/>
    </source>
</evidence>
<dbReference type="InterPro" id="IPR039422">
    <property type="entry name" value="MarR/SlyA-like"/>
</dbReference>